<protein>
    <submittedName>
        <fullName evidence="2">Uncharacterized protein</fullName>
    </submittedName>
</protein>
<feature type="transmembrane region" description="Helical" evidence="1">
    <location>
        <begin position="12"/>
        <end position="29"/>
    </location>
</feature>
<reference evidence="3" key="1">
    <citation type="journal article" date="2019" name="Int. J. Syst. Evol. Microbiol.">
        <title>The Global Catalogue of Microorganisms (GCM) 10K type strain sequencing project: providing services to taxonomists for standard genome sequencing and annotation.</title>
        <authorList>
            <consortium name="The Broad Institute Genomics Platform"/>
            <consortium name="The Broad Institute Genome Sequencing Center for Infectious Disease"/>
            <person name="Wu L."/>
            <person name="Ma J."/>
        </authorList>
    </citation>
    <scope>NUCLEOTIDE SEQUENCE [LARGE SCALE GENOMIC DNA]</scope>
    <source>
        <strain evidence="3">KACC 11299</strain>
    </source>
</reference>
<evidence type="ECO:0000256" key="1">
    <source>
        <dbReference type="SAM" id="Phobius"/>
    </source>
</evidence>
<accession>A0ABW0TTX9</accession>
<keyword evidence="1" id="KW-0472">Membrane</keyword>
<comment type="caution">
    <text evidence="2">The sequence shown here is derived from an EMBL/GenBank/DDBJ whole genome shotgun (WGS) entry which is preliminary data.</text>
</comment>
<sequence>MKTRPNSEWRLSIITLTGLLGAFIAISVMNRELNLIFALGYLSVFALVVAGNAIYVFYKRKKNKWTGSNHQKYD</sequence>
<dbReference type="EMBL" id="JBHSNP010000009">
    <property type="protein sequence ID" value="MFC5602486.1"/>
    <property type="molecule type" value="Genomic_DNA"/>
</dbReference>
<gene>
    <name evidence="2" type="ORF">ACFPTP_04570</name>
</gene>
<keyword evidence="1" id="KW-1133">Transmembrane helix</keyword>
<name>A0ABW0TTX9_9BACL</name>
<proteinExistence type="predicted"/>
<evidence type="ECO:0000313" key="2">
    <source>
        <dbReference type="EMBL" id="MFC5602486.1"/>
    </source>
</evidence>
<evidence type="ECO:0000313" key="3">
    <source>
        <dbReference type="Proteomes" id="UP001596071"/>
    </source>
</evidence>
<organism evidence="2 3">
    <name type="scientific">Sporosarcina koreensis</name>
    <dbReference type="NCBI Taxonomy" id="334735"/>
    <lineage>
        <taxon>Bacteria</taxon>
        <taxon>Bacillati</taxon>
        <taxon>Bacillota</taxon>
        <taxon>Bacilli</taxon>
        <taxon>Bacillales</taxon>
        <taxon>Caryophanaceae</taxon>
        <taxon>Sporosarcina</taxon>
    </lineage>
</organism>
<keyword evidence="3" id="KW-1185">Reference proteome</keyword>
<dbReference type="RefSeq" id="WP_381442584.1">
    <property type="nucleotide sequence ID" value="NZ_JBHSNP010000009.1"/>
</dbReference>
<feature type="transmembrane region" description="Helical" evidence="1">
    <location>
        <begin position="35"/>
        <end position="58"/>
    </location>
</feature>
<keyword evidence="1" id="KW-0812">Transmembrane</keyword>
<dbReference type="Proteomes" id="UP001596071">
    <property type="component" value="Unassembled WGS sequence"/>
</dbReference>